<evidence type="ECO:0000313" key="8">
    <source>
        <dbReference type="EMBL" id="ODN69303.1"/>
    </source>
</evidence>
<keyword evidence="9" id="KW-1185">Reference proteome</keyword>
<name>A0A1E3GZ34_9HYPH</name>
<evidence type="ECO:0000259" key="7">
    <source>
        <dbReference type="Pfam" id="PF00892"/>
    </source>
</evidence>
<dbReference type="Proteomes" id="UP000094622">
    <property type="component" value="Unassembled WGS sequence"/>
</dbReference>
<accession>A0A1E3GZ34</accession>
<dbReference type="PANTHER" id="PTHR32322:SF2">
    <property type="entry name" value="EAMA DOMAIN-CONTAINING PROTEIN"/>
    <property type="match status" value="1"/>
</dbReference>
<feature type="transmembrane region" description="Helical" evidence="6">
    <location>
        <begin position="114"/>
        <end position="133"/>
    </location>
</feature>
<dbReference type="InterPro" id="IPR037185">
    <property type="entry name" value="EmrE-like"/>
</dbReference>
<feature type="domain" description="EamA" evidence="7">
    <location>
        <begin position="22"/>
        <end position="156"/>
    </location>
</feature>
<dbReference type="PANTHER" id="PTHR32322">
    <property type="entry name" value="INNER MEMBRANE TRANSPORTER"/>
    <property type="match status" value="1"/>
</dbReference>
<organism evidence="8 9">
    <name type="scientific">Methylobrevis pamukkalensis</name>
    <dbReference type="NCBI Taxonomy" id="1439726"/>
    <lineage>
        <taxon>Bacteria</taxon>
        <taxon>Pseudomonadati</taxon>
        <taxon>Pseudomonadota</taxon>
        <taxon>Alphaproteobacteria</taxon>
        <taxon>Hyphomicrobiales</taxon>
        <taxon>Pleomorphomonadaceae</taxon>
        <taxon>Methylobrevis</taxon>
    </lineage>
</organism>
<dbReference type="OrthoDB" id="7743310at2"/>
<evidence type="ECO:0000256" key="2">
    <source>
        <dbReference type="ARBA" id="ARBA00007362"/>
    </source>
</evidence>
<evidence type="ECO:0000256" key="6">
    <source>
        <dbReference type="SAM" id="Phobius"/>
    </source>
</evidence>
<evidence type="ECO:0000256" key="1">
    <source>
        <dbReference type="ARBA" id="ARBA00004141"/>
    </source>
</evidence>
<keyword evidence="3 6" id="KW-0812">Transmembrane</keyword>
<feature type="transmembrane region" description="Helical" evidence="6">
    <location>
        <begin position="167"/>
        <end position="187"/>
    </location>
</feature>
<feature type="transmembrane region" description="Helical" evidence="6">
    <location>
        <begin position="140"/>
        <end position="161"/>
    </location>
</feature>
<dbReference type="AlphaFoldDB" id="A0A1E3GZ34"/>
<dbReference type="InterPro" id="IPR000620">
    <property type="entry name" value="EamA_dom"/>
</dbReference>
<dbReference type="EMBL" id="MCRJ01000098">
    <property type="protein sequence ID" value="ODN69303.1"/>
    <property type="molecule type" value="Genomic_DNA"/>
</dbReference>
<feature type="transmembrane region" description="Helical" evidence="6">
    <location>
        <begin position="54"/>
        <end position="75"/>
    </location>
</feature>
<evidence type="ECO:0000256" key="3">
    <source>
        <dbReference type="ARBA" id="ARBA00022692"/>
    </source>
</evidence>
<dbReference type="PATRIC" id="fig|1439726.3.peg.3565"/>
<dbReference type="GO" id="GO:0016020">
    <property type="term" value="C:membrane"/>
    <property type="evidence" value="ECO:0007669"/>
    <property type="project" value="UniProtKB-SubCell"/>
</dbReference>
<keyword evidence="4 6" id="KW-1133">Transmembrane helix</keyword>
<dbReference type="InterPro" id="IPR050638">
    <property type="entry name" value="AA-Vitamin_Transporters"/>
</dbReference>
<comment type="subcellular location">
    <subcellularLocation>
        <location evidence="1">Membrane</location>
        <topology evidence="1">Multi-pass membrane protein</topology>
    </subcellularLocation>
</comment>
<dbReference type="SUPFAM" id="SSF103481">
    <property type="entry name" value="Multidrug resistance efflux transporter EmrE"/>
    <property type="match status" value="2"/>
</dbReference>
<keyword evidence="5 6" id="KW-0472">Membrane</keyword>
<dbReference type="RefSeq" id="WP_069307749.1">
    <property type="nucleotide sequence ID" value="NZ_MCRJ01000098.1"/>
</dbReference>
<evidence type="ECO:0000256" key="4">
    <source>
        <dbReference type="ARBA" id="ARBA00022989"/>
    </source>
</evidence>
<evidence type="ECO:0000256" key="5">
    <source>
        <dbReference type="ARBA" id="ARBA00023136"/>
    </source>
</evidence>
<evidence type="ECO:0000313" key="9">
    <source>
        <dbReference type="Proteomes" id="UP000094622"/>
    </source>
</evidence>
<sequence length="318" mass="32282">MSFTDLAPRRLGASFLAFPAAGLIAAMLTVAGWTTWVVGTRWAMASGALEIDPAGLAVIRFGVAALVLSPVWLRTGLKPKGVDLRTFLGLLLAGAPFVAFVSAGLGHAPAAQSAPVVTGLMPVVTGALAVLFLGDRLDRIRVLGLAIVLAGIAVVVAGGLMQDAGAWRGYALFLAAAFAWGVYSVSFRRSGLSALHATALIAVWSFLAVLPWGLGSLIHAVETAPVHLLAGQVVVQGLVAGVFSILAFSFAAGRLGPAKASALTGLTPLSVLAVAGLLLGEGFDVATLTGSVIVAVGVIAASGSLDRLVSFRLATSRR</sequence>
<feature type="domain" description="EamA" evidence="7">
    <location>
        <begin position="168"/>
        <end position="300"/>
    </location>
</feature>
<dbReference type="Gene3D" id="1.10.3730.20">
    <property type="match status" value="1"/>
</dbReference>
<comment type="similarity">
    <text evidence="2">Belongs to the EamA transporter family.</text>
</comment>
<reference evidence="8 9" key="1">
    <citation type="submission" date="2016-07" db="EMBL/GenBank/DDBJ databases">
        <title>Draft Genome Sequence of Methylobrevis pamukkalensis PK2.</title>
        <authorList>
            <person name="Vasilenko O.V."/>
            <person name="Doronina N.V."/>
            <person name="Shmareva M.N."/>
            <person name="Tarlachkov S.V."/>
            <person name="Mustakhimov I."/>
            <person name="Trotsenko Y.A."/>
        </authorList>
    </citation>
    <scope>NUCLEOTIDE SEQUENCE [LARGE SCALE GENOMIC DNA]</scope>
    <source>
        <strain evidence="8 9">PK2</strain>
    </source>
</reference>
<feature type="transmembrane region" description="Helical" evidence="6">
    <location>
        <begin position="12"/>
        <end position="34"/>
    </location>
</feature>
<proteinExistence type="inferred from homology"/>
<feature type="transmembrane region" description="Helical" evidence="6">
    <location>
        <begin position="87"/>
        <end position="108"/>
    </location>
</feature>
<feature type="transmembrane region" description="Helical" evidence="6">
    <location>
        <begin position="194"/>
        <end position="214"/>
    </location>
</feature>
<protein>
    <submittedName>
        <fullName evidence="8">EamA-like transporter family protein</fullName>
    </submittedName>
</protein>
<feature type="transmembrane region" description="Helical" evidence="6">
    <location>
        <begin position="260"/>
        <end position="279"/>
    </location>
</feature>
<gene>
    <name evidence="8" type="ORF">A6302_03389</name>
</gene>
<feature type="transmembrane region" description="Helical" evidence="6">
    <location>
        <begin position="285"/>
        <end position="309"/>
    </location>
</feature>
<dbReference type="Pfam" id="PF00892">
    <property type="entry name" value="EamA"/>
    <property type="match status" value="2"/>
</dbReference>
<comment type="caution">
    <text evidence="8">The sequence shown here is derived from an EMBL/GenBank/DDBJ whole genome shotgun (WGS) entry which is preliminary data.</text>
</comment>
<feature type="transmembrane region" description="Helical" evidence="6">
    <location>
        <begin position="226"/>
        <end position="248"/>
    </location>
</feature>